<protein>
    <submittedName>
        <fullName evidence="1">Uncharacterized protein</fullName>
    </submittedName>
</protein>
<reference evidence="1" key="1">
    <citation type="submission" date="2020-11" db="EMBL/GenBank/DDBJ databases">
        <authorList>
            <consortium name="DOE Joint Genome Institute"/>
            <person name="Ahrendt S."/>
            <person name="Riley R."/>
            <person name="Andreopoulos W."/>
            <person name="Labutti K."/>
            <person name="Pangilinan J."/>
            <person name="Ruiz-Duenas F.J."/>
            <person name="Barrasa J.M."/>
            <person name="Sanchez-Garcia M."/>
            <person name="Camarero S."/>
            <person name="Miyauchi S."/>
            <person name="Serrano A."/>
            <person name="Linde D."/>
            <person name="Babiker R."/>
            <person name="Drula E."/>
            <person name="Ayuso-Fernandez I."/>
            <person name="Pacheco R."/>
            <person name="Padilla G."/>
            <person name="Ferreira P."/>
            <person name="Barriuso J."/>
            <person name="Kellner H."/>
            <person name="Castanera R."/>
            <person name="Alfaro M."/>
            <person name="Ramirez L."/>
            <person name="Pisabarro A.G."/>
            <person name="Kuo A."/>
            <person name="Tritt A."/>
            <person name="Lipzen A."/>
            <person name="He G."/>
            <person name="Yan M."/>
            <person name="Ng V."/>
            <person name="Cullen D."/>
            <person name="Martin F."/>
            <person name="Rosso M.-N."/>
            <person name="Henrissat B."/>
            <person name="Hibbett D."/>
            <person name="Martinez A.T."/>
            <person name="Grigoriev I.V."/>
        </authorList>
    </citation>
    <scope>NUCLEOTIDE SEQUENCE</scope>
    <source>
        <strain evidence="1">AH 40177</strain>
    </source>
</reference>
<dbReference type="EMBL" id="JADNRY010000072">
    <property type="protein sequence ID" value="KAF9067546.1"/>
    <property type="molecule type" value="Genomic_DNA"/>
</dbReference>
<keyword evidence="2" id="KW-1185">Reference proteome</keyword>
<dbReference type="AlphaFoldDB" id="A0A9P5U630"/>
<organism evidence="1 2">
    <name type="scientific">Rhodocollybia butyracea</name>
    <dbReference type="NCBI Taxonomy" id="206335"/>
    <lineage>
        <taxon>Eukaryota</taxon>
        <taxon>Fungi</taxon>
        <taxon>Dikarya</taxon>
        <taxon>Basidiomycota</taxon>
        <taxon>Agaricomycotina</taxon>
        <taxon>Agaricomycetes</taxon>
        <taxon>Agaricomycetidae</taxon>
        <taxon>Agaricales</taxon>
        <taxon>Marasmiineae</taxon>
        <taxon>Omphalotaceae</taxon>
        <taxon>Rhodocollybia</taxon>
    </lineage>
</organism>
<gene>
    <name evidence="1" type="ORF">BDP27DRAFT_1422832</name>
</gene>
<name>A0A9P5U630_9AGAR</name>
<dbReference type="Proteomes" id="UP000772434">
    <property type="component" value="Unassembled WGS sequence"/>
</dbReference>
<evidence type="ECO:0000313" key="2">
    <source>
        <dbReference type="Proteomes" id="UP000772434"/>
    </source>
</evidence>
<evidence type="ECO:0000313" key="1">
    <source>
        <dbReference type="EMBL" id="KAF9067546.1"/>
    </source>
</evidence>
<accession>A0A9P5U630</accession>
<proteinExistence type="predicted"/>
<sequence length="136" mass="15579">MNSRSQTAYRLLNSLRKAANVRELFLTSTHKGYALHDIMTITEFCPQLSHFGCVLSPTVPSEEYLNRFYAAILSNLIYVQFIEISVNHSDKLFLVQRHVDVIAHAVVFNKRFSDTSFEILVKCNLSAKPMVEFTYG</sequence>
<comment type="caution">
    <text evidence="1">The sequence shown here is derived from an EMBL/GenBank/DDBJ whole genome shotgun (WGS) entry which is preliminary data.</text>
</comment>